<dbReference type="RefSeq" id="WP_153759684.1">
    <property type="nucleotide sequence ID" value="NZ_CP045851.1"/>
</dbReference>
<dbReference type="Gene3D" id="3.30.530.20">
    <property type="match status" value="1"/>
</dbReference>
<name>A0A5Q2RNA8_9ACTN</name>
<evidence type="ECO:0000313" key="3">
    <source>
        <dbReference type="Proteomes" id="UP000334019"/>
    </source>
</evidence>
<organism evidence="2 3">
    <name type="scientific">Actinomarinicola tropica</name>
    <dbReference type="NCBI Taxonomy" id="2789776"/>
    <lineage>
        <taxon>Bacteria</taxon>
        <taxon>Bacillati</taxon>
        <taxon>Actinomycetota</taxon>
        <taxon>Acidimicrobiia</taxon>
        <taxon>Acidimicrobiales</taxon>
        <taxon>Iamiaceae</taxon>
        <taxon>Actinomarinicola</taxon>
    </lineage>
</organism>
<dbReference type="Proteomes" id="UP000334019">
    <property type="component" value="Chromosome"/>
</dbReference>
<dbReference type="PANTHER" id="PTHR39683">
    <property type="entry name" value="CONSERVED PROTEIN TB16.3"/>
    <property type="match status" value="1"/>
</dbReference>
<gene>
    <name evidence="2" type="ORF">GH723_10990</name>
</gene>
<dbReference type="InterPro" id="IPR005031">
    <property type="entry name" value="COQ10_START"/>
</dbReference>
<evidence type="ECO:0000259" key="1">
    <source>
        <dbReference type="Pfam" id="PF03364"/>
    </source>
</evidence>
<sequence>MSEQANERIVIHAPAQACYEVAADVERYPDWAKDVKDATVLERDDEGRPVQVAFRTAAMGRSTSYTLRYDYAAAPQRLSWYLVEGDLTQVLDGVYDFNPVEGDASSTEVVYHLEVDLVVPLPGFVKRRAEAKILRTALPELKARVEAVAS</sequence>
<dbReference type="SUPFAM" id="SSF55961">
    <property type="entry name" value="Bet v1-like"/>
    <property type="match status" value="1"/>
</dbReference>
<dbReference type="InterPro" id="IPR023393">
    <property type="entry name" value="START-like_dom_sf"/>
</dbReference>
<dbReference type="EMBL" id="CP045851">
    <property type="protein sequence ID" value="QGG95577.1"/>
    <property type="molecule type" value="Genomic_DNA"/>
</dbReference>
<dbReference type="AlphaFoldDB" id="A0A5Q2RNA8"/>
<feature type="domain" description="Coenzyme Q-binding protein COQ10 START" evidence="1">
    <location>
        <begin position="11"/>
        <end position="138"/>
    </location>
</feature>
<dbReference type="Pfam" id="PF03364">
    <property type="entry name" value="Polyketide_cyc"/>
    <property type="match status" value="1"/>
</dbReference>
<dbReference type="PANTHER" id="PTHR39683:SF4">
    <property type="entry name" value="COENZYME Q-BINDING PROTEIN COQ10 START DOMAIN-CONTAINING PROTEIN"/>
    <property type="match status" value="1"/>
</dbReference>
<protein>
    <submittedName>
        <fullName evidence="2">Cyclase</fullName>
    </submittedName>
</protein>
<dbReference type="KEGG" id="atq:GH723_10990"/>
<evidence type="ECO:0000313" key="2">
    <source>
        <dbReference type="EMBL" id="QGG95577.1"/>
    </source>
</evidence>
<accession>A0A5Q2RNA8</accession>
<reference evidence="2 3" key="1">
    <citation type="submission" date="2019-11" db="EMBL/GenBank/DDBJ databases">
        <authorList>
            <person name="He Y."/>
        </authorList>
    </citation>
    <scope>NUCLEOTIDE SEQUENCE [LARGE SCALE GENOMIC DNA]</scope>
    <source>
        <strain evidence="2 3">SCSIO 58843</strain>
    </source>
</reference>
<proteinExistence type="predicted"/>
<keyword evidence="3" id="KW-1185">Reference proteome</keyword>